<dbReference type="AlphaFoldDB" id="A0AAE0ZJ55"/>
<organism evidence="1 2">
    <name type="scientific">Elysia crispata</name>
    <name type="common">lettuce slug</name>
    <dbReference type="NCBI Taxonomy" id="231223"/>
    <lineage>
        <taxon>Eukaryota</taxon>
        <taxon>Metazoa</taxon>
        <taxon>Spiralia</taxon>
        <taxon>Lophotrochozoa</taxon>
        <taxon>Mollusca</taxon>
        <taxon>Gastropoda</taxon>
        <taxon>Heterobranchia</taxon>
        <taxon>Euthyneura</taxon>
        <taxon>Panpulmonata</taxon>
        <taxon>Sacoglossa</taxon>
        <taxon>Placobranchoidea</taxon>
        <taxon>Plakobranchidae</taxon>
        <taxon>Elysia</taxon>
    </lineage>
</organism>
<reference evidence="1" key="1">
    <citation type="journal article" date="2023" name="G3 (Bethesda)">
        <title>A reference genome for the long-term kleptoplast-retaining sea slug Elysia crispata morphotype clarki.</title>
        <authorList>
            <person name="Eastman K.E."/>
            <person name="Pendleton A.L."/>
            <person name="Shaikh M.A."/>
            <person name="Suttiyut T."/>
            <person name="Ogas R."/>
            <person name="Tomko P."/>
            <person name="Gavelis G."/>
            <person name="Widhalm J.R."/>
            <person name="Wisecaver J.H."/>
        </authorList>
    </citation>
    <scope>NUCLEOTIDE SEQUENCE</scope>
    <source>
        <strain evidence="1">ECLA1</strain>
    </source>
</reference>
<accession>A0AAE0ZJ55</accession>
<name>A0AAE0ZJ55_9GAST</name>
<dbReference type="Proteomes" id="UP001283361">
    <property type="component" value="Unassembled WGS sequence"/>
</dbReference>
<gene>
    <name evidence="1" type="ORF">RRG08_036941</name>
</gene>
<comment type="caution">
    <text evidence="1">The sequence shown here is derived from an EMBL/GenBank/DDBJ whole genome shotgun (WGS) entry which is preliminary data.</text>
</comment>
<evidence type="ECO:0000313" key="2">
    <source>
        <dbReference type="Proteomes" id="UP001283361"/>
    </source>
</evidence>
<sequence length="87" mass="9927">MTGCKFSGSAHFIVSSAVCTTLSLETRKRSEFRYLVLTWSRFSRAGLDDVRDGDSPPVSEIVGLRCAVMWEDPHHDFWSREREACKD</sequence>
<keyword evidence="2" id="KW-1185">Reference proteome</keyword>
<proteinExistence type="predicted"/>
<evidence type="ECO:0000313" key="1">
    <source>
        <dbReference type="EMBL" id="KAK3769896.1"/>
    </source>
</evidence>
<protein>
    <submittedName>
        <fullName evidence="1">Uncharacterized protein</fullName>
    </submittedName>
</protein>
<dbReference type="EMBL" id="JAWDGP010003877">
    <property type="protein sequence ID" value="KAK3769896.1"/>
    <property type="molecule type" value="Genomic_DNA"/>
</dbReference>